<dbReference type="InterPro" id="IPR030395">
    <property type="entry name" value="GP_PDE_dom"/>
</dbReference>
<dbReference type="EMBL" id="JASWER010000001">
    <property type="protein sequence ID" value="MDL5376223.1"/>
    <property type="molecule type" value="Genomic_DNA"/>
</dbReference>
<evidence type="ECO:0000313" key="3">
    <source>
        <dbReference type="Proteomes" id="UP001230807"/>
    </source>
</evidence>
<evidence type="ECO:0000259" key="1">
    <source>
        <dbReference type="PROSITE" id="PS51704"/>
    </source>
</evidence>
<dbReference type="Gene3D" id="3.20.20.190">
    <property type="entry name" value="Phosphatidylinositol (PI) phosphodiesterase"/>
    <property type="match status" value="1"/>
</dbReference>
<dbReference type="RefSeq" id="WP_021067497.1">
    <property type="nucleotide sequence ID" value="NZ_CP183077.1"/>
</dbReference>
<evidence type="ECO:0000313" key="2">
    <source>
        <dbReference type="EMBL" id="MDL5376223.1"/>
    </source>
</evidence>
<protein>
    <submittedName>
        <fullName evidence="2">Glycerophosphodiester phosphodiesterase</fullName>
    </submittedName>
</protein>
<comment type="caution">
    <text evidence="2">The sequence shown here is derived from an EMBL/GenBank/DDBJ whole genome shotgun (WGS) entry which is preliminary data.</text>
</comment>
<accession>A0ABT7MLD4</accession>
<organism evidence="2 3">
    <name type="scientific">Exiguobacterium mexicanum</name>
    <dbReference type="NCBI Taxonomy" id="340146"/>
    <lineage>
        <taxon>Bacteria</taxon>
        <taxon>Bacillati</taxon>
        <taxon>Bacillota</taxon>
        <taxon>Bacilli</taxon>
        <taxon>Bacillales</taxon>
        <taxon>Bacillales Family XII. Incertae Sedis</taxon>
        <taxon>Exiguobacterium</taxon>
    </lineage>
</organism>
<dbReference type="PANTHER" id="PTHR46211">
    <property type="entry name" value="GLYCEROPHOSPHORYL DIESTER PHOSPHODIESTERASE"/>
    <property type="match status" value="1"/>
</dbReference>
<name>A0ABT7MLD4_9BACL</name>
<gene>
    <name evidence="2" type="ORF">QR695_04275</name>
</gene>
<dbReference type="PANTHER" id="PTHR46211:SF1">
    <property type="entry name" value="GLYCEROPHOSPHODIESTER PHOSPHODIESTERASE, CYTOPLASMIC"/>
    <property type="match status" value="1"/>
</dbReference>
<dbReference type="InterPro" id="IPR017946">
    <property type="entry name" value="PLC-like_Pdiesterase_TIM-brl"/>
</dbReference>
<reference evidence="2 3" key="1">
    <citation type="submission" date="2023-06" db="EMBL/GenBank/DDBJ databases">
        <title>Influencing factors and mechanism of Cr(VI) reduction by facultative anaerobic Exiguobacterium sp. PY14.</title>
        <authorList>
            <person name="Zou L."/>
        </authorList>
    </citation>
    <scope>NUCLEOTIDE SEQUENCE [LARGE SCALE GENOMIC DNA]</scope>
    <source>
        <strain evidence="2 3">PY14</strain>
    </source>
</reference>
<dbReference type="CDD" id="cd08563">
    <property type="entry name" value="GDPD_TtGDE_like"/>
    <property type="match status" value="1"/>
</dbReference>
<dbReference type="PROSITE" id="PS51704">
    <property type="entry name" value="GP_PDE"/>
    <property type="match status" value="1"/>
</dbReference>
<feature type="domain" description="GP-PDE" evidence="1">
    <location>
        <begin position="1"/>
        <end position="235"/>
    </location>
</feature>
<dbReference type="Pfam" id="PF03009">
    <property type="entry name" value="GDPD"/>
    <property type="match status" value="1"/>
</dbReference>
<keyword evidence="3" id="KW-1185">Reference proteome</keyword>
<dbReference type="SUPFAM" id="SSF51695">
    <property type="entry name" value="PLC-like phosphodiesterases"/>
    <property type="match status" value="1"/>
</dbReference>
<sequence length="237" mass="26475">MKLFAHRGVMAHHPENTMTAFRAALEAQSDGIEADVHMTKDGKLVLIHDETINRTTDGRGRVADMTLSELRGYNAGVTFAIQEQIPTLDELIDLCRGTSMVLNLEVKTDIERYPGIEQLLIDTIRNQRLPVGQVMFSSFNHSTLQRLNQLAPEIECAVLLAQPLYDLVAYCKKVGATAVHPNVLTMTDEEILHLQDEGLSVRPYTVKTVHDLERFSQLGVDAVFVNDIDWAKAHSTP</sequence>
<proteinExistence type="predicted"/>
<dbReference type="Proteomes" id="UP001230807">
    <property type="component" value="Unassembled WGS sequence"/>
</dbReference>